<evidence type="ECO:0000256" key="1">
    <source>
        <dbReference type="SAM" id="MobiDB-lite"/>
    </source>
</evidence>
<protein>
    <submittedName>
        <fullName evidence="2">Uncharacterized protein</fullName>
    </submittedName>
</protein>
<reference evidence="2" key="1">
    <citation type="submission" date="2014-11" db="EMBL/GenBank/DDBJ databases">
        <authorList>
            <person name="Amaro Gonzalez C."/>
        </authorList>
    </citation>
    <scope>NUCLEOTIDE SEQUENCE</scope>
</reference>
<organism evidence="2">
    <name type="scientific">Anguilla anguilla</name>
    <name type="common">European freshwater eel</name>
    <name type="synonym">Muraena anguilla</name>
    <dbReference type="NCBI Taxonomy" id="7936"/>
    <lineage>
        <taxon>Eukaryota</taxon>
        <taxon>Metazoa</taxon>
        <taxon>Chordata</taxon>
        <taxon>Craniata</taxon>
        <taxon>Vertebrata</taxon>
        <taxon>Euteleostomi</taxon>
        <taxon>Actinopterygii</taxon>
        <taxon>Neopterygii</taxon>
        <taxon>Teleostei</taxon>
        <taxon>Anguilliformes</taxon>
        <taxon>Anguillidae</taxon>
        <taxon>Anguilla</taxon>
    </lineage>
</organism>
<name>A0A0E9XKX6_ANGAN</name>
<dbReference type="AlphaFoldDB" id="A0A0E9XKX6"/>
<evidence type="ECO:0000313" key="2">
    <source>
        <dbReference type="EMBL" id="JAI03092.1"/>
    </source>
</evidence>
<proteinExistence type="predicted"/>
<accession>A0A0E9XKX6</accession>
<feature type="region of interest" description="Disordered" evidence="1">
    <location>
        <begin position="1"/>
        <end position="21"/>
    </location>
</feature>
<reference evidence="2" key="2">
    <citation type="journal article" date="2015" name="Fish Shellfish Immunol.">
        <title>Early steps in the European eel (Anguilla anguilla)-Vibrio vulnificus interaction in the gills: Role of the RtxA13 toxin.</title>
        <authorList>
            <person name="Callol A."/>
            <person name="Pajuelo D."/>
            <person name="Ebbesson L."/>
            <person name="Teles M."/>
            <person name="MacKenzie S."/>
            <person name="Amaro C."/>
        </authorList>
    </citation>
    <scope>NUCLEOTIDE SEQUENCE</scope>
</reference>
<dbReference type="EMBL" id="GBXM01005486">
    <property type="protein sequence ID" value="JAI03092.1"/>
    <property type="molecule type" value="Transcribed_RNA"/>
</dbReference>
<sequence length="21" mass="2406">MNTQTVKLECTSHSLKKKKSN</sequence>